<dbReference type="InterPro" id="IPR000644">
    <property type="entry name" value="CBS_dom"/>
</dbReference>
<evidence type="ECO:0000256" key="6">
    <source>
        <dbReference type="ARBA" id="ARBA00023163"/>
    </source>
</evidence>
<evidence type="ECO:0000259" key="11">
    <source>
        <dbReference type="PROSITE" id="PS50112"/>
    </source>
</evidence>
<dbReference type="Gene3D" id="3.40.50.300">
    <property type="entry name" value="P-loop containing nucleotide triphosphate hydrolases"/>
    <property type="match status" value="1"/>
</dbReference>
<dbReference type="InterPro" id="IPR035965">
    <property type="entry name" value="PAS-like_dom_sf"/>
</dbReference>
<dbReference type="SMART" id="SM00382">
    <property type="entry name" value="AAA"/>
    <property type="match status" value="1"/>
</dbReference>
<dbReference type="SUPFAM" id="SSF46689">
    <property type="entry name" value="Homeodomain-like"/>
    <property type="match status" value="1"/>
</dbReference>
<evidence type="ECO:0000259" key="13">
    <source>
        <dbReference type="PROSITE" id="PS51371"/>
    </source>
</evidence>
<feature type="domain" description="PAS" evidence="11">
    <location>
        <begin position="245"/>
        <end position="290"/>
    </location>
</feature>
<dbReference type="Gene3D" id="1.10.10.60">
    <property type="entry name" value="Homeodomain-like"/>
    <property type="match status" value="1"/>
</dbReference>
<feature type="coiled-coil region" evidence="9">
    <location>
        <begin position="345"/>
        <end position="379"/>
    </location>
</feature>
<gene>
    <name evidence="14" type="ORF">MFMK1_002730</name>
</gene>
<dbReference type="InterPro" id="IPR000700">
    <property type="entry name" value="PAS-assoc_C"/>
</dbReference>
<keyword evidence="15" id="KW-1185">Reference proteome</keyword>
<dbReference type="CDD" id="cd00130">
    <property type="entry name" value="PAS"/>
    <property type="match status" value="1"/>
</dbReference>
<proteinExistence type="predicted"/>
<dbReference type="InterPro" id="IPR009057">
    <property type="entry name" value="Homeodomain-like_sf"/>
</dbReference>
<name>A0AAU0UQW4_9FIRM</name>
<feature type="domain" description="PAS" evidence="11">
    <location>
        <begin position="124"/>
        <end position="178"/>
    </location>
</feature>
<dbReference type="PROSITE" id="PS00688">
    <property type="entry name" value="SIGMA54_INTERACT_3"/>
    <property type="match status" value="1"/>
</dbReference>
<dbReference type="PROSITE" id="PS00675">
    <property type="entry name" value="SIGMA54_INTERACT_1"/>
    <property type="match status" value="1"/>
</dbReference>
<dbReference type="Proteomes" id="UP001329915">
    <property type="component" value="Chromosome"/>
</dbReference>
<dbReference type="CDD" id="cd00009">
    <property type="entry name" value="AAA"/>
    <property type="match status" value="1"/>
</dbReference>
<keyword evidence="6" id="KW-0804">Transcription</keyword>
<dbReference type="Pfam" id="PF25601">
    <property type="entry name" value="AAA_lid_14"/>
    <property type="match status" value="1"/>
</dbReference>
<keyword evidence="2" id="KW-0058">Aromatic hydrocarbons catabolism</keyword>
<dbReference type="InterPro" id="IPR027417">
    <property type="entry name" value="P-loop_NTPase"/>
</dbReference>
<dbReference type="InterPro" id="IPR030828">
    <property type="entry name" value="HTH_TyrR"/>
</dbReference>
<dbReference type="EMBL" id="CP121694">
    <property type="protein sequence ID" value="WRO22887.1"/>
    <property type="molecule type" value="Genomic_DNA"/>
</dbReference>
<evidence type="ECO:0000259" key="10">
    <source>
        <dbReference type="PROSITE" id="PS50045"/>
    </source>
</evidence>
<dbReference type="PROSITE" id="PS50113">
    <property type="entry name" value="PAC"/>
    <property type="match status" value="1"/>
</dbReference>
<dbReference type="InterPro" id="IPR013767">
    <property type="entry name" value="PAS_fold"/>
</dbReference>
<dbReference type="SUPFAM" id="SSF52540">
    <property type="entry name" value="P-loop containing nucleoside triphosphate hydrolases"/>
    <property type="match status" value="1"/>
</dbReference>
<keyword evidence="8" id="KW-0129">CBS domain</keyword>
<keyword evidence="5" id="KW-0238">DNA-binding</keyword>
<evidence type="ECO:0000256" key="1">
    <source>
        <dbReference type="ARBA" id="ARBA00022741"/>
    </source>
</evidence>
<dbReference type="PANTHER" id="PTHR32071:SF57">
    <property type="entry name" value="C4-DICARBOXYLATE TRANSPORT TRANSCRIPTIONAL REGULATORY PROTEIN DCTD"/>
    <property type="match status" value="1"/>
</dbReference>
<dbReference type="InterPro" id="IPR058031">
    <property type="entry name" value="AAA_lid_NorR"/>
</dbReference>
<dbReference type="Pfam" id="PF13188">
    <property type="entry name" value="PAS_8"/>
    <property type="match status" value="1"/>
</dbReference>
<dbReference type="Pfam" id="PF18024">
    <property type="entry name" value="HTH_50"/>
    <property type="match status" value="1"/>
</dbReference>
<dbReference type="FunFam" id="3.40.50.300:FF:000006">
    <property type="entry name" value="DNA-binding transcriptional regulator NtrC"/>
    <property type="match status" value="1"/>
</dbReference>
<dbReference type="PROSITE" id="PS00676">
    <property type="entry name" value="SIGMA54_INTERACT_2"/>
    <property type="match status" value="1"/>
</dbReference>
<dbReference type="InterPro" id="IPR003593">
    <property type="entry name" value="AAA+_ATPase"/>
</dbReference>
<organism evidence="14 15">
    <name type="scientific">Metallumcola ferriviriculae</name>
    <dbReference type="NCBI Taxonomy" id="3039180"/>
    <lineage>
        <taxon>Bacteria</taxon>
        <taxon>Bacillati</taxon>
        <taxon>Bacillota</taxon>
        <taxon>Clostridia</taxon>
        <taxon>Neomoorellales</taxon>
        <taxon>Desulfitibacteraceae</taxon>
        <taxon>Metallumcola</taxon>
    </lineage>
</organism>
<evidence type="ECO:0000313" key="14">
    <source>
        <dbReference type="EMBL" id="WRO22887.1"/>
    </source>
</evidence>
<accession>A0AAU0UQW4</accession>
<evidence type="ECO:0000256" key="5">
    <source>
        <dbReference type="ARBA" id="ARBA00023125"/>
    </source>
</evidence>
<evidence type="ECO:0000256" key="8">
    <source>
        <dbReference type="PROSITE-ProRule" id="PRU00703"/>
    </source>
</evidence>
<dbReference type="PROSITE" id="PS50045">
    <property type="entry name" value="SIGMA54_INTERACT_4"/>
    <property type="match status" value="1"/>
</dbReference>
<dbReference type="RefSeq" id="WP_366922283.1">
    <property type="nucleotide sequence ID" value="NZ_CP121694.1"/>
</dbReference>
<evidence type="ECO:0000313" key="15">
    <source>
        <dbReference type="Proteomes" id="UP001329915"/>
    </source>
</evidence>
<dbReference type="SUPFAM" id="SSF55785">
    <property type="entry name" value="PYP-like sensor domain (PAS domain)"/>
    <property type="match status" value="2"/>
</dbReference>
<protein>
    <recommendedName>
        <fullName evidence="7">HTH-type transcriptional regulatory protein TyrR</fullName>
    </recommendedName>
</protein>
<feature type="domain" description="PAC" evidence="12">
    <location>
        <begin position="311"/>
        <end position="361"/>
    </location>
</feature>
<dbReference type="GO" id="GO:0006355">
    <property type="term" value="P:regulation of DNA-templated transcription"/>
    <property type="evidence" value="ECO:0007669"/>
    <property type="project" value="InterPro"/>
</dbReference>
<dbReference type="Pfam" id="PF00989">
    <property type="entry name" value="PAS"/>
    <property type="match status" value="1"/>
</dbReference>
<keyword evidence="4" id="KW-0805">Transcription regulation</keyword>
<dbReference type="Pfam" id="PF00158">
    <property type="entry name" value="Sigma54_activat"/>
    <property type="match status" value="1"/>
</dbReference>
<dbReference type="PROSITE" id="PS50112">
    <property type="entry name" value="PAS"/>
    <property type="match status" value="2"/>
</dbReference>
<keyword evidence="1" id="KW-0547">Nucleotide-binding</keyword>
<feature type="domain" description="Sigma-54 factor interaction" evidence="10">
    <location>
        <begin position="386"/>
        <end position="615"/>
    </location>
</feature>
<evidence type="ECO:0000256" key="3">
    <source>
        <dbReference type="ARBA" id="ARBA00022840"/>
    </source>
</evidence>
<dbReference type="Gene3D" id="3.10.580.10">
    <property type="entry name" value="CBS-domain"/>
    <property type="match status" value="1"/>
</dbReference>
<dbReference type="CDD" id="cd02205">
    <property type="entry name" value="CBS_pair_SF"/>
    <property type="match status" value="1"/>
</dbReference>
<dbReference type="SUPFAM" id="SSF54631">
    <property type="entry name" value="CBS-domain pair"/>
    <property type="match status" value="1"/>
</dbReference>
<evidence type="ECO:0000256" key="4">
    <source>
        <dbReference type="ARBA" id="ARBA00023015"/>
    </source>
</evidence>
<sequence>MLVRQICNKRCVVIEEDAVVASALKKLEAAAIPMAPVLDEQQKIRGVVSLEVLRGAAANRLLANTPVAGVMSEDFLSISDDASLDSLWELPTYYLVVMDSQAMPWSIVTKDQIGGSLFRSIKKRADQLENVLEFAHNGIIGINKEGVVTVYNRAAEEIIWRKKKDALGRHLSQVIIPQGLLDILETGEVQLAHKFTVEYANHIRTYMTHRTPIFANGEIIGAVGVFQDISEIEAISNELNSVKQLNEELRTIIDASYDGILVADAEGVVHRVNGAFERVMGIDAKDILDQPLDKAVDNISTTIVAAVTTSKKRQSTVVERAGSQLLLTGNPVLDKKEELTRVVINVRDLTELNELRSQLEQSEELTRRYHSELNELRNQLMEEKGIVVHSAKMKKVLDLVLRVAQVDSTVLLLGESGVGKEIVAKVIHANSKREQGPFIKVNCGAIPENLLESELFGYEPGAFTGASRDGKLGLFELAHNGTLLLDEIGDLPLSLQVKLLRAIQDREIYRVGGQQPRLINVRIVAATNQNLEEMRQKGEFREDLYFRLNVIPINIPPLRERKEEIVPLVKKFKNHFCEVYGLERQLSPEVTDCFWHYDWPGNIRELENIIERLVVTSRFQTITVEELPEHLQVKGRNGSPGLNLSGIMPLKDAMLELEKQLLSQALKEYGSTYKAAQALGVNQSTIVRKINRIKDEFGIDLNVNS</sequence>
<keyword evidence="9" id="KW-0175">Coiled coil</keyword>
<evidence type="ECO:0000256" key="2">
    <source>
        <dbReference type="ARBA" id="ARBA00022797"/>
    </source>
</evidence>
<evidence type="ECO:0000256" key="7">
    <source>
        <dbReference type="ARBA" id="ARBA00029500"/>
    </source>
</evidence>
<dbReference type="AlphaFoldDB" id="A0AAU0UQW4"/>
<dbReference type="NCBIfam" id="TIGR00229">
    <property type="entry name" value="sensory_box"/>
    <property type="match status" value="2"/>
</dbReference>
<evidence type="ECO:0000259" key="12">
    <source>
        <dbReference type="PROSITE" id="PS50113"/>
    </source>
</evidence>
<keyword evidence="3" id="KW-0067">ATP-binding</keyword>
<dbReference type="GO" id="GO:0003677">
    <property type="term" value="F:DNA binding"/>
    <property type="evidence" value="ECO:0007669"/>
    <property type="project" value="UniProtKB-KW"/>
</dbReference>
<dbReference type="Gene3D" id="3.30.450.20">
    <property type="entry name" value="PAS domain"/>
    <property type="match status" value="2"/>
</dbReference>
<dbReference type="InterPro" id="IPR025662">
    <property type="entry name" value="Sigma_54_int_dom_ATP-bd_1"/>
</dbReference>
<evidence type="ECO:0000256" key="9">
    <source>
        <dbReference type="SAM" id="Coils"/>
    </source>
</evidence>
<dbReference type="KEGG" id="dbc:MFMK1_002730"/>
<dbReference type="InterPro" id="IPR025943">
    <property type="entry name" value="Sigma_54_int_dom_ATP-bd_2"/>
</dbReference>
<dbReference type="InterPro" id="IPR000014">
    <property type="entry name" value="PAS"/>
</dbReference>
<dbReference type="SMART" id="SM00091">
    <property type="entry name" value="PAS"/>
    <property type="match status" value="2"/>
</dbReference>
<reference evidence="14 15" key="1">
    <citation type="submission" date="2023-04" db="EMBL/GenBank/DDBJ databases">
        <authorList>
            <person name="Hsu D."/>
        </authorList>
    </citation>
    <scope>NUCLEOTIDE SEQUENCE [LARGE SCALE GENOMIC DNA]</scope>
    <source>
        <strain evidence="14 15">MK1</strain>
    </source>
</reference>
<dbReference type="PROSITE" id="PS51371">
    <property type="entry name" value="CBS"/>
    <property type="match status" value="1"/>
</dbReference>
<dbReference type="GO" id="GO:0005524">
    <property type="term" value="F:ATP binding"/>
    <property type="evidence" value="ECO:0007669"/>
    <property type="project" value="UniProtKB-KW"/>
</dbReference>
<dbReference type="Pfam" id="PF00571">
    <property type="entry name" value="CBS"/>
    <property type="match status" value="1"/>
</dbReference>
<dbReference type="InterPro" id="IPR046342">
    <property type="entry name" value="CBS_dom_sf"/>
</dbReference>
<dbReference type="PANTHER" id="PTHR32071">
    <property type="entry name" value="TRANSCRIPTIONAL REGULATORY PROTEIN"/>
    <property type="match status" value="1"/>
</dbReference>
<dbReference type="InterPro" id="IPR002078">
    <property type="entry name" value="Sigma_54_int"/>
</dbReference>
<feature type="domain" description="CBS" evidence="13">
    <location>
        <begin position="7"/>
        <end position="67"/>
    </location>
</feature>
<dbReference type="Gene3D" id="1.10.8.60">
    <property type="match status" value="1"/>
</dbReference>
<dbReference type="InterPro" id="IPR025944">
    <property type="entry name" value="Sigma_54_int_dom_CS"/>
</dbReference>